<feature type="region of interest" description="Disordered" evidence="6">
    <location>
        <begin position="1"/>
        <end position="28"/>
    </location>
</feature>
<dbReference type="Pfam" id="PF00830">
    <property type="entry name" value="Ribosomal_L28"/>
    <property type="match status" value="1"/>
</dbReference>
<evidence type="ECO:0000256" key="3">
    <source>
        <dbReference type="ARBA" id="ARBA00023274"/>
    </source>
</evidence>
<dbReference type="EMBL" id="JBFNQN010000004">
    <property type="protein sequence ID" value="MEW9264358.1"/>
    <property type="molecule type" value="Genomic_DNA"/>
</dbReference>
<organism evidence="7 8">
    <name type="scientific">Kineococcus endophyticus</name>
    <dbReference type="NCBI Taxonomy" id="1181883"/>
    <lineage>
        <taxon>Bacteria</taxon>
        <taxon>Bacillati</taxon>
        <taxon>Actinomycetota</taxon>
        <taxon>Actinomycetes</taxon>
        <taxon>Kineosporiales</taxon>
        <taxon>Kineosporiaceae</taxon>
        <taxon>Kineococcus</taxon>
    </lineage>
</organism>
<dbReference type="InterPro" id="IPR026569">
    <property type="entry name" value="Ribosomal_bL28"/>
</dbReference>
<dbReference type="HAMAP" id="MF_00373">
    <property type="entry name" value="Ribosomal_bL28"/>
    <property type="match status" value="1"/>
</dbReference>
<reference evidence="7 8" key="1">
    <citation type="submission" date="2024-07" db="EMBL/GenBank/DDBJ databases">
        <authorList>
            <person name="Thanompreechachai J."/>
            <person name="Duangmal K."/>
        </authorList>
    </citation>
    <scope>NUCLEOTIDE SEQUENCE [LARGE SCALE GENOMIC DNA]</scope>
    <source>
        <strain evidence="7 8">KCTC 19886</strain>
    </source>
</reference>
<comment type="similarity">
    <text evidence="1 5">Belongs to the bacterial ribosomal protein bL28 family.</text>
</comment>
<dbReference type="SUPFAM" id="SSF143800">
    <property type="entry name" value="L28p-like"/>
    <property type="match status" value="1"/>
</dbReference>
<proteinExistence type="inferred from homology"/>
<dbReference type="NCBIfam" id="TIGR00009">
    <property type="entry name" value="L28"/>
    <property type="match status" value="1"/>
</dbReference>
<protein>
    <recommendedName>
        <fullName evidence="4 5">Large ribosomal subunit protein bL28</fullName>
    </recommendedName>
</protein>
<name>A0ABV3P424_9ACTN</name>
<evidence type="ECO:0000256" key="2">
    <source>
        <dbReference type="ARBA" id="ARBA00022980"/>
    </source>
</evidence>
<dbReference type="Proteomes" id="UP001555826">
    <property type="component" value="Unassembled WGS sequence"/>
</dbReference>
<keyword evidence="8" id="KW-1185">Reference proteome</keyword>
<gene>
    <name evidence="5 7" type="primary">rpmB</name>
    <name evidence="7" type="ORF">AB1207_06340</name>
</gene>
<evidence type="ECO:0000256" key="1">
    <source>
        <dbReference type="ARBA" id="ARBA00008760"/>
    </source>
</evidence>
<keyword evidence="2 5" id="KW-0689">Ribosomal protein</keyword>
<evidence type="ECO:0000256" key="4">
    <source>
        <dbReference type="ARBA" id="ARBA00035174"/>
    </source>
</evidence>
<comment type="caution">
    <text evidence="7">The sequence shown here is derived from an EMBL/GenBank/DDBJ whole genome shotgun (WGS) entry which is preliminary data.</text>
</comment>
<dbReference type="PANTHER" id="PTHR13528">
    <property type="entry name" value="39S RIBOSOMAL PROTEIN L28, MITOCHONDRIAL"/>
    <property type="match status" value="1"/>
</dbReference>
<dbReference type="InterPro" id="IPR037147">
    <property type="entry name" value="Ribosomal_bL28_sf"/>
</dbReference>
<dbReference type="PANTHER" id="PTHR13528:SF2">
    <property type="entry name" value="LARGE RIBOSOMAL SUBUNIT PROTEIN BL28M"/>
    <property type="match status" value="1"/>
</dbReference>
<sequence>MSARCQVTGAEPGFGKSVSHSHRRTNRRWDPNLQRKKYFVPSLGRTVTLTVSARGIKTIDQRGIESVVAQIRARGERI</sequence>
<dbReference type="GO" id="GO:0005840">
    <property type="term" value="C:ribosome"/>
    <property type="evidence" value="ECO:0007669"/>
    <property type="project" value="UniProtKB-KW"/>
</dbReference>
<dbReference type="InterPro" id="IPR001383">
    <property type="entry name" value="Ribosomal_bL28_bact-type"/>
</dbReference>
<evidence type="ECO:0000313" key="7">
    <source>
        <dbReference type="EMBL" id="MEW9264358.1"/>
    </source>
</evidence>
<dbReference type="Gene3D" id="2.30.170.40">
    <property type="entry name" value="Ribosomal protein L28/L24"/>
    <property type="match status" value="1"/>
</dbReference>
<accession>A0ABV3P424</accession>
<evidence type="ECO:0000256" key="6">
    <source>
        <dbReference type="SAM" id="MobiDB-lite"/>
    </source>
</evidence>
<dbReference type="RefSeq" id="WP_367637036.1">
    <property type="nucleotide sequence ID" value="NZ_JBFNQN010000004.1"/>
</dbReference>
<keyword evidence="3 5" id="KW-0687">Ribonucleoprotein</keyword>
<evidence type="ECO:0000256" key="5">
    <source>
        <dbReference type="HAMAP-Rule" id="MF_00373"/>
    </source>
</evidence>
<dbReference type="InterPro" id="IPR034704">
    <property type="entry name" value="Ribosomal_bL28/bL31-like_sf"/>
</dbReference>
<evidence type="ECO:0000313" key="8">
    <source>
        <dbReference type="Proteomes" id="UP001555826"/>
    </source>
</evidence>